<dbReference type="SUPFAM" id="SSF53383">
    <property type="entry name" value="PLP-dependent transferases"/>
    <property type="match status" value="1"/>
</dbReference>
<proteinExistence type="predicted"/>
<dbReference type="PANTHER" id="PTHR43586:SF21">
    <property type="entry name" value="PYRIDOXAL PHOSPHATE (PLP)-DEPENDENT ASPARTATE AMINOTRANSFERASE SUPERFAMILY"/>
    <property type="match status" value="1"/>
</dbReference>
<dbReference type="Gene3D" id="3.90.1150.10">
    <property type="entry name" value="Aspartate Aminotransferase, domain 1"/>
    <property type="match status" value="1"/>
</dbReference>
<protein>
    <submittedName>
        <fullName evidence="3">Cysteine desulfurase family protein (TIGR01976 family)</fullName>
    </submittedName>
</protein>
<keyword evidence="1" id="KW-0663">Pyridoxal phosphate</keyword>
<dbReference type="InterPro" id="IPR015422">
    <property type="entry name" value="PyrdxlP-dep_Trfase_small"/>
</dbReference>
<comment type="caution">
    <text evidence="3">The sequence shown here is derived from an EMBL/GenBank/DDBJ whole genome shotgun (WGS) entry which is preliminary data.</text>
</comment>
<dbReference type="EMBL" id="JACIGI010000015">
    <property type="protein sequence ID" value="MBB4286314.1"/>
    <property type="molecule type" value="Genomic_DNA"/>
</dbReference>
<dbReference type="Proteomes" id="UP000555728">
    <property type="component" value="Unassembled WGS sequence"/>
</dbReference>
<feature type="domain" description="Aminotransferase class V" evidence="2">
    <location>
        <begin position="308"/>
        <end position="409"/>
    </location>
</feature>
<dbReference type="RefSeq" id="WP_184435053.1">
    <property type="nucleotide sequence ID" value="NZ_JACIGI010000015.1"/>
</dbReference>
<sequence length="416" mass="43668">MPDVSVSDLDLAAVRAWFPAFDSPTGADWAFFENAGGAYVPRPVIARLTRFMTEAKVQPGAPYFPASALATAMMDEGTAAMATLANAPVEGLVIGADTSTNLHVLANALVPLIEPGDEVVVTNLDHEANITPWRRLTRAGATIREWRFDPETGALALADLEALLTDNTRLVCLPHASNLTGAVCDAAGAVRLAHGAGALAVVDGVSYAPHGVVDVAALDADAYAFSAYKVFGPHVGVLALRPELLGRLENQNHMYLAGKGTLPLNPGGPPHELTAALAGITDYLDGLDRALGGADGDALRTRIVRLFHRFEAHQTALTARLLEGLAAIPGVRVIGPPQAGPARAPTVAFVHARRSSRAVAEALSVRRVAVRHGSFYAWRAAEALGLAPDDGIVRVSLVHYNTADEVDRLLDALPGA</sequence>
<dbReference type="InterPro" id="IPR000192">
    <property type="entry name" value="Aminotrans_V_dom"/>
</dbReference>
<keyword evidence="4" id="KW-1185">Reference proteome</keyword>
<dbReference type="PANTHER" id="PTHR43586">
    <property type="entry name" value="CYSTEINE DESULFURASE"/>
    <property type="match status" value="1"/>
</dbReference>
<evidence type="ECO:0000313" key="4">
    <source>
        <dbReference type="Proteomes" id="UP000555728"/>
    </source>
</evidence>
<dbReference type="InterPro" id="IPR015424">
    <property type="entry name" value="PyrdxlP-dep_Trfase"/>
</dbReference>
<feature type="domain" description="Aminotransferase class V" evidence="2">
    <location>
        <begin position="31"/>
        <end position="249"/>
    </location>
</feature>
<dbReference type="Pfam" id="PF00266">
    <property type="entry name" value="Aminotran_5"/>
    <property type="match status" value="2"/>
</dbReference>
<evidence type="ECO:0000313" key="3">
    <source>
        <dbReference type="EMBL" id="MBB4286314.1"/>
    </source>
</evidence>
<gene>
    <name evidence="3" type="ORF">GGD88_002043</name>
</gene>
<dbReference type="Gene3D" id="3.40.640.10">
    <property type="entry name" value="Type I PLP-dependent aspartate aminotransferase-like (Major domain)"/>
    <property type="match status" value="1"/>
</dbReference>
<evidence type="ECO:0000256" key="1">
    <source>
        <dbReference type="ARBA" id="ARBA00022898"/>
    </source>
</evidence>
<reference evidence="3 4" key="1">
    <citation type="submission" date="2020-08" db="EMBL/GenBank/DDBJ databases">
        <title>Genome sequencing of Purple Non-Sulfur Bacteria from various extreme environments.</title>
        <authorList>
            <person name="Mayer M."/>
        </authorList>
    </citation>
    <scope>NUCLEOTIDE SEQUENCE [LARGE SCALE GENOMIC DNA]</scope>
    <source>
        <strain evidence="3 4">JA135</strain>
    </source>
</reference>
<organism evidence="3 4">
    <name type="scientific">Roseospira goensis</name>
    <dbReference type="NCBI Taxonomy" id="391922"/>
    <lineage>
        <taxon>Bacteria</taxon>
        <taxon>Pseudomonadati</taxon>
        <taxon>Pseudomonadota</taxon>
        <taxon>Alphaproteobacteria</taxon>
        <taxon>Rhodospirillales</taxon>
        <taxon>Rhodospirillaceae</taxon>
        <taxon>Roseospira</taxon>
    </lineage>
</organism>
<evidence type="ECO:0000259" key="2">
    <source>
        <dbReference type="Pfam" id="PF00266"/>
    </source>
</evidence>
<name>A0A7W6S155_9PROT</name>
<dbReference type="AlphaFoldDB" id="A0A7W6S155"/>
<dbReference type="InterPro" id="IPR015421">
    <property type="entry name" value="PyrdxlP-dep_Trfase_major"/>
</dbReference>
<accession>A0A7W6S155</accession>